<accession>A0A8S5T5Z1</accession>
<evidence type="ECO:0000313" key="1">
    <source>
        <dbReference type="EMBL" id="DAF58427.1"/>
    </source>
</evidence>
<reference evidence="1" key="1">
    <citation type="journal article" date="2021" name="Proc. Natl. Acad. Sci. U.S.A.">
        <title>A Catalog of Tens of Thousands of Viruses from Human Metagenomes Reveals Hidden Associations with Chronic Diseases.</title>
        <authorList>
            <person name="Tisza M.J."/>
            <person name="Buck C.B."/>
        </authorList>
    </citation>
    <scope>NUCLEOTIDE SEQUENCE</scope>
    <source>
        <strain evidence="1">CtL7J9</strain>
    </source>
</reference>
<proteinExistence type="predicted"/>
<name>A0A8S5T5Z1_9CAUD</name>
<organism evidence="1">
    <name type="scientific">Siphoviridae sp. ctL7J9</name>
    <dbReference type="NCBI Taxonomy" id="2827845"/>
    <lineage>
        <taxon>Viruses</taxon>
        <taxon>Duplodnaviria</taxon>
        <taxon>Heunggongvirae</taxon>
        <taxon>Uroviricota</taxon>
        <taxon>Caudoviricetes</taxon>
    </lineage>
</organism>
<sequence length="110" mass="11463">MSKTTEIINKYTAGQTTLEETNAALAEMGTGIHLEPGKNELTAEETAAAKADSATTANGYGLLDTGTGTLDKVEIRDGRLVDCDCGEMYALCMIAGKTFPVKGAALTEAE</sequence>
<dbReference type="EMBL" id="BK032752">
    <property type="protein sequence ID" value="DAF58427.1"/>
    <property type="molecule type" value="Genomic_DNA"/>
</dbReference>
<protein>
    <submittedName>
        <fullName evidence="1">Uncharacterized protein</fullName>
    </submittedName>
</protein>